<dbReference type="PANTHER" id="PTHR37860:SF2">
    <property type="entry name" value="VITELLOGENIN DOMAIN-CONTAINING PROTEIN"/>
    <property type="match status" value="1"/>
</dbReference>
<dbReference type="EMBL" id="OX395139">
    <property type="protein sequence ID" value="CAI5792168.1"/>
    <property type="molecule type" value="Genomic_DNA"/>
</dbReference>
<dbReference type="InterPro" id="IPR011030">
    <property type="entry name" value="Lipovitellin_superhlx_dom"/>
</dbReference>
<name>A0AA35LA70_9SAUR</name>
<dbReference type="SUPFAM" id="SSF48431">
    <property type="entry name" value="Lipovitellin-phosvitin complex, superhelical domain"/>
    <property type="match status" value="1"/>
</dbReference>
<dbReference type="Gene3D" id="2.20.50.20">
    <property type="entry name" value="Lipovitellin. Chain A, domain 3"/>
    <property type="match status" value="1"/>
</dbReference>
<evidence type="ECO:0000256" key="2">
    <source>
        <dbReference type="ARBA" id="ARBA00023180"/>
    </source>
</evidence>
<proteinExistence type="predicted"/>
<dbReference type="InterPro" id="IPR015819">
    <property type="entry name" value="Lipid_transp_b-sht_shell"/>
</dbReference>
<dbReference type="Gene3D" id="1.25.10.20">
    <property type="entry name" value="Vitellinogen, superhelical"/>
    <property type="match status" value="2"/>
</dbReference>
<evidence type="ECO:0000256" key="3">
    <source>
        <dbReference type="PROSITE-ProRule" id="PRU00557"/>
    </source>
</evidence>
<dbReference type="InterPro" id="IPR015255">
    <property type="entry name" value="Vitellinogen_open_b-sht"/>
</dbReference>
<keyword evidence="1" id="KW-0732">Signal</keyword>
<dbReference type="InterPro" id="IPR015817">
    <property type="entry name" value="Vitellinogen_open_b-sht_sub1"/>
</dbReference>
<keyword evidence="2" id="KW-0325">Glycoprotein</keyword>
<sequence>MKSPVSLNVLLQDVQIKTTAGSKDRLHKENGSLREALEQHPLWFCYHNGKILKIFPKGSEPIWALNIKRGILSALQTSLVATTNGSVEEVDVLGKCPTRYQQKGPLLLKTKDLNLCSHRFSGMTSLRSIALPNAPPDQQLISSKLECVQKFEEGILAESQCIESHLTTSPGRKGSGVKTQTRMAMKLFRTEAEITAHERVDTKDIYESSLLYEREKTARWLGKEDEVVVVSKILQKLCMNPRADSESANLFMALVFELRLLSAGALLSLWQGSSSKCQGNWQPLVDALPSCATEACVVLMKEMIVSEEVDEDKMESFLWSLSFIPEPTAGTIDALAGELILKAIGNAGLAAARLVPVLSSCAMLKSNPTEIRLAAIEAFRRVPCAANHATLVRLYQAYNEDVEIRIASYLMAMKCPSEQLFHQVKWTLQEEKSSQVGSFVWRHLSELLETDDPLKQHLKNSLPNDIIDKEFEGETWKFSSYSDVTFHSAAASTNIEAQLIFSPESFIPRSIAMNLTIHALGRAINLLEASSPPKHTDS</sequence>
<keyword evidence="6" id="KW-1185">Reference proteome</keyword>
<evidence type="ECO:0000256" key="1">
    <source>
        <dbReference type="ARBA" id="ARBA00022729"/>
    </source>
</evidence>
<reference evidence="5" key="1">
    <citation type="submission" date="2022-12" db="EMBL/GenBank/DDBJ databases">
        <authorList>
            <person name="Alioto T."/>
            <person name="Alioto T."/>
            <person name="Gomez Garrido J."/>
        </authorList>
    </citation>
    <scope>NUCLEOTIDE SEQUENCE</scope>
</reference>
<dbReference type="SUPFAM" id="SSF56968">
    <property type="entry name" value="Lipovitellin-phosvitin complex, beta-sheet shell regions"/>
    <property type="match status" value="2"/>
</dbReference>
<feature type="domain" description="Vitellogenin" evidence="4">
    <location>
        <begin position="1"/>
        <end position="511"/>
    </location>
</feature>
<evidence type="ECO:0000259" key="4">
    <source>
        <dbReference type="PROSITE" id="PS51211"/>
    </source>
</evidence>
<gene>
    <name evidence="5" type="ORF">PODLI_1B022825</name>
</gene>
<dbReference type="AlphaFoldDB" id="A0AA35LA70"/>
<organism evidence="5 6">
    <name type="scientific">Podarcis lilfordi</name>
    <name type="common">Lilford's wall lizard</name>
    <dbReference type="NCBI Taxonomy" id="74358"/>
    <lineage>
        <taxon>Eukaryota</taxon>
        <taxon>Metazoa</taxon>
        <taxon>Chordata</taxon>
        <taxon>Craniata</taxon>
        <taxon>Vertebrata</taxon>
        <taxon>Euteleostomi</taxon>
        <taxon>Lepidosauria</taxon>
        <taxon>Squamata</taxon>
        <taxon>Bifurcata</taxon>
        <taxon>Unidentata</taxon>
        <taxon>Episquamata</taxon>
        <taxon>Laterata</taxon>
        <taxon>Lacertibaenia</taxon>
        <taxon>Lacertidae</taxon>
        <taxon>Podarcis</taxon>
    </lineage>
</organism>
<dbReference type="Pfam" id="PF09172">
    <property type="entry name" value="Vit_open_b-sht"/>
    <property type="match status" value="1"/>
</dbReference>
<dbReference type="GO" id="GO:0005319">
    <property type="term" value="F:lipid transporter activity"/>
    <property type="evidence" value="ECO:0007669"/>
    <property type="project" value="InterPro"/>
</dbReference>
<protein>
    <submittedName>
        <fullName evidence="5">Vitellogenin-like</fullName>
    </submittedName>
</protein>
<dbReference type="PANTHER" id="PTHR37860">
    <property type="entry name" value="AGAP008810-PA"/>
    <property type="match status" value="1"/>
</dbReference>
<evidence type="ECO:0000313" key="5">
    <source>
        <dbReference type="EMBL" id="CAI5792168.1"/>
    </source>
</evidence>
<dbReference type="Proteomes" id="UP001178461">
    <property type="component" value="Chromosome 14"/>
</dbReference>
<accession>A0AA35LA70</accession>
<dbReference type="Gene3D" id="2.30.230.10">
    <property type="entry name" value="Lipovitellin, beta-sheet shell regions, chain A"/>
    <property type="match status" value="1"/>
</dbReference>
<dbReference type="SMART" id="SM00638">
    <property type="entry name" value="LPD_N"/>
    <property type="match status" value="1"/>
</dbReference>
<evidence type="ECO:0000313" key="6">
    <source>
        <dbReference type="Proteomes" id="UP001178461"/>
    </source>
</evidence>
<dbReference type="PROSITE" id="PS51211">
    <property type="entry name" value="VITELLOGENIN"/>
    <property type="match status" value="1"/>
</dbReference>
<dbReference type="InterPro" id="IPR015816">
    <property type="entry name" value="Vitellinogen_b-sht_N"/>
</dbReference>
<comment type="caution">
    <text evidence="3">Lacks conserved residue(s) required for the propagation of feature annotation.</text>
</comment>
<dbReference type="Pfam" id="PF01347">
    <property type="entry name" value="Vitellogenin_N"/>
    <property type="match status" value="2"/>
</dbReference>
<dbReference type="InterPro" id="IPR001747">
    <property type="entry name" value="Vitellogenin_N"/>
</dbReference>